<dbReference type="RefSeq" id="WP_183674917.1">
    <property type="nucleotide sequence ID" value="NZ_CBCRYX010000008.1"/>
</dbReference>
<name>A0A9Q2CZL1_9STAP</name>
<dbReference type="GO" id="GO:0045936">
    <property type="term" value="P:negative regulation of phosphate metabolic process"/>
    <property type="evidence" value="ECO:0007669"/>
    <property type="project" value="InterPro"/>
</dbReference>
<dbReference type="PANTHER" id="PTHR42930:SF3">
    <property type="entry name" value="PHOSPHATE-SPECIFIC TRANSPORT SYSTEM ACCESSORY PROTEIN PHOU"/>
    <property type="match status" value="1"/>
</dbReference>
<keyword evidence="1" id="KW-0813">Transport</keyword>
<protein>
    <recommendedName>
        <fullName evidence="1">Phosphate-specific transport system accessory protein PhoU</fullName>
    </recommendedName>
</protein>
<keyword evidence="4" id="KW-1185">Reference proteome</keyword>
<accession>A0A9Q2CZL1</accession>
<dbReference type="AlphaFoldDB" id="A0A9Q2CZL1"/>
<comment type="subcellular location">
    <subcellularLocation>
        <location evidence="1">Cytoplasm</location>
    </subcellularLocation>
</comment>
<gene>
    <name evidence="3" type="ORF">HNQ45_001322</name>
</gene>
<dbReference type="SUPFAM" id="SSF109755">
    <property type="entry name" value="PhoU-like"/>
    <property type="match status" value="1"/>
</dbReference>
<dbReference type="NCBIfam" id="TIGR02135">
    <property type="entry name" value="phoU_full"/>
    <property type="match status" value="1"/>
</dbReference>
<dbReference type="GO" id="GO:0006817">
    <property type="term" value="P:phosphate ion transport"/>
    <property type="evidence" value="ECO:0007669"/>
    <property type="project" value="UniProtKB-KW"/>
</dbReference>
<dbReference type="Pfam" id="PF01895">
    <property type="entry name" value="PhoU"/>
    <property type="match status" value="2"/>
</dbReference>
<feature type="domain" description="PhoU" evidence="2">
    <location>
        <begin position="20"/>
        <end position="105"/>
    </location>
</feature>
<dbReference type="InterPro" id="IPR026022">
    <property type="entry name" value="PhoU_dom"/>
</dbReference>
<dbReference type="EMBL" id="JACHHF010000007">
    <property type="protein sequence ID" value="MBB5176434.1"/>
    <property type="molecule type" value="Genomic_DNA"/>
</dbReference>
<keyword evidence="1" id="KW-0963">Cytoplasm</keyword>
<proteinExistence type="inferred from homology"/>
<dbReference type="PANTHER" id="PTHR42930">
    <property type="entry name" value="PHOSPHATE-SPECIFIC TRANSPORT SYSTEM ACCESSORY PROTEIN PHOU"/>
    <property type="match status" value="1"/>
</dbReference>
<dbReference type="GO" id="GO:0005737">
    <property type="term" value="C:cytoplasm"/>
    <property type="evidence" value="ECO:0007669"/>
    <property type="project" value="UniProtKB-SubCell"/>
</dbReference>
<comment type="similarity">
    <text evidence="1">Belongs to the PhoU family.</text>
</comment>
<feature type="domain" description="PhoU" evidence="2">
    <location>
        <begin position="122"/>
        <end position="199"/>
    </location>
</feature>
<dbReference type="Gene3D" id="1.20.58.220">
    <property type="entry name" value="Phosphate transport system protein phou homolog 2, domain 2"/>
    <property type="match status" value="2"/>
</dbReference>
<evidence type="ECO:0000259" key="2">
    <source>
        <dbReference type="Pfam" id="PF01895"/>
    </source>
</evidence>
<dbReference type="PIRSF" id="PIRSF003107">
    <property type="entry name" value="PhoU"/>
    <property type="match status" value="1"/>
</dbReference>
<evidence type="ECO:0000313" key="4">
    <source>
        <dbReference type="Proteomes" id="UP000579136"/>
    </source>
</evidence>
<comment type="function">
    <text evidence="1">Plays a role in the regulation of phosphate uptake.</text>
</comment>
<evidence type="ECO:0000313" key="3">
    <source>
        <dbReference type="EMBL" id="MBB5176434.1"/>
    </source>
</evidence>
<dbReference type="GO" id="GO:0030643">
    <property type="term" value="P:intracellular phosphate ion homeostasis"/>
    <property type="evidence" value="ECO:0007669"/>
    <property type="project" value="InterPro"/>
</dbReference>
<dbReference type="Proteomes" id="UP000579136">
    <property type="component" value="Unassembled WGS sequence"/>
</dbReference>
<organism evidence="3 4">
    <name type="scientific">Nosocomiicoccus ampullae</name>
    <dbReference type="NCBI Taxonomy" id="489910"/>
    <lineage>
        <taxon>Bacteria</taxon>
        <taxon>Bacillati</taxon>
        <taxon>Bacillota</taxon>
        <taxon>Bacilli</taxon>
        <taxon>Bacillales</taxon>
        <taxon>Staphylococcaceae</taxon>
        <taxon>Nosocomiicoccus</taxon>
    </lineage>
</organism>
<comment type="caution">
    <text evidence="3">The sequence shown here is derived from an EMBL/GenBank/DDBJ whole genome shotgun (WGS) entry which is preliminary data.</text>
</comment>
<dbReference type="InterPro" id="IPR028366">
    <property type="entry name" value="PhoU"/>
</dbReference>
<sequence>MKQRKQFLNHLDDLTSTIFKMSHEVEVRIHQLIEQIEKRDEKALKDLAIEDIHVNDLEILINEKIVSIITLEAPVASDLRMLISYIKIAEDLERISDNVVNVANILAKHDIEHQEIKNKLVAMLKLCELMLIDVTSAMKTKDLPLVREIMTRDEDIDAIYLEITSSSIYEIDDRVLMSQVSLITKFIERIGDHIENIGEHLFFYLTGQQYQ</sequence>
<dbReference type="InterPro" id="IPR038078">
    <property type="entry name" value="PhoU-like_sf"/>
</dbReference>
<keyword evidence="1" id="KW-0592">Phosphate transport</keyword>
<comment type="subunit">
    <text evidence="1">Homodimer.</text>
</comment>
<evidence type="ECO:0000256" key="1">
    <source>
        <dbReference type="PIRNR" id="PIRNR003107"/>
    </source>
</evidence>
<reference evidence="3 4" key="1">
    <citation type="submission" date="2020-08" db="EMBL/GenBank/DDBJ databases">
        <title>Genomic Encyclopedia of Type Strains, Phase IV (KMG-IV): sequencing the most valuable type-strain genomes for metagenomic binning, comparative biology and taxonomic classification.</title>
        <authorList>
            <person name="Goeker M."/>
        </authorList>
    </citation>
    <scope>NUCLEOTIDE SEQUENCE [LARGE SCALE GENOMIC DNA]</scope>
    <source>
        <strain evidence="3 4">DSM 19163</strain>
    </source>
</reference>